<dbReference type="Proteomes" id="UP000799324">
    <property type="component" value="Unassembled WGS sequence"/>
</dbReference>
<feature type="compositionally biased region" description="Basic and acidic residues" evidence="1">
    <location>
        <begin position="132"/>
        <end position="141"/>
    </location>
</feature>
<feature type="region of interest" description="Disordered" evidence="1">
    <location>
        <begin position="132"/>
        <end position="157"/>
    </location>
</feature>
<evidence type="ECO:0000256" key="1">
    <source>
        <dbReference type="SAM" id="MobiDB-lite"/>
    </source>
</evidence>
<organism evidence="2 3">
    <name type="scientific">Lophiostoma macrostomum CBS 122681</name>
    <dbReference type="NCBI Taxonomy" id="1314788"/>
    <lineage>
        <taxon>Eukaryota</taxon>
        <taxon>Fungi</taxon>
        <taxon>Dikarya</taxon>
        <taxon>Ascomycota</taxon>
        <taxon>Pezizomycotina</taxon>
        <taxon>Dothideomycetes</taxon>
        <taxon>Pleosporomycetidae</taxon>
        <taxon>Pleosporales</taxon>
        <taxon>Lophiostomataceae</taxon>
        <taxon>Lophiostoma</taxon>
    </lineage>
</organism>
<dbReference type="AlphaFoldDB" id="A0A6A6STR8"/>
<name>A0A6A6STR8_9PLEO</name>
<reference evidence="2" key="1">
    <citation type="journal article" date="2020" name="Stud. Mycol.">
        <title>101 Dothideomycetes genomes: a test case for predicting lifestyles and emergence of pathogens.</title>
        <authorList>
            <person name="Haridas S."/>
            <person name="Albert R."/>
            <person name="Binder M."/>
            <person name="Bloem J."/>
            <person name="Labutti K."/>
            <person name="Salamov A."/>
            <person name="Andreopoulos B."/>
            <person name="Baker S."/>
            <person name="Barry K."/>
            <person name="Bills G."/>
            <person name="Bluhm B."/>
            <person name="Cannon C."/>
            <person name="Castanera R."/>
            <person name="Culley D."/>
            <person name="Daum C."/>
            <person name="Ezra D."/>
            <person name="Gonzalez J."/>
            <person name="Henrissat B."/>
            <person name="Kuo A."/>
            <person name="Liang C."/>
            <person name="Lipzen A."/>
            <person name="Lutzoni F."/>
            <person name="Magnuson J."/>
            <person name="Mondo S."/>
            <person name="Nolan M."/>
            <person name="Ohm R."/>
            <person name="Pangilinan J."/>
            <person name="Park H.-J."/>
            <person name="Ramirez L."/>
            <person name="Alfaro M."/>
            <person name="Sun H."/>
            <person name="Tritt A."/>
            <person name="Yoshinaga Y."/>
            <person name="Zwiers L.-H."/>
            <person name="Turgeon B."/>
            <person name="Goodwin S."/>
            <person name="Spatafora J."/>
            <person name="Crous P."/>
            <person name="Grigoriev I."/>
        </authorList>
    </citation>
    <scope>NUCLEOTIDE SEQUENCE</scope>
    <source>
        <strain evidence="2">CBS 122681</strain>
    </source>
</reference>
<protein>
    <submittedName>
        <fullName evidence="2">Uncharacterized protein</fullName>
    </submittedName>
</protein>
<evidence type="ECO:0000313" key="3">
    <source>
        <dbReference type="Proteomes" id="UP000799324"/>
    </source>
</evidence>
<sequence>MSRGHAAPAKRWKFPYARAQVTGTPAPVAVDVPTKNRSGERTFHGAAVYRMERGVMKPFGRSAACKSNLSTTKTDWCDISTDAVCRNYSACVSDDSEAVLHGSERVCSARMSGLDRPGPWGRNVTGCLGRMRGEEESRDSKQLQSLTGQPMTSSAERRWGDDRSYALLLENIHQGQSRTRSGDGNLSGGIEQGEMSGMAAAGYACVGSGEAFHMTRFWHMASCEAGFRVGGILACSDGSWGFRTLSKMDTVERLQIISSSAERRSG</sequence>
<feature type="compositionally biased region" description="Polar residues" evidence="1">
    <location>
        <begin position="142"/>
        <end position="154"/>
    </location>
</feature>
<evidence type="ECO:0000313" key="2">
    <source>
        <dbReference type="EMBL" id="KAF2649584.1"/>
    </source>
</evidence>
<proteinExistence type="predicted"/>
<accession>A0A6A6STR8</accession>
<dbReference type="EMBL" id="MU004486">
    <property type="protein sequence ID" value="KAF2649584.1"/>
    <property type="molecule type" value="Genomic_DNA"/>
</dbReference>
<gene>
    <name evidence="2" type="ORF">K491DRAFT_683717</name>
</gene>
<keyword evidence="3" id="KW-1185">Reference proteome</keyword>